<name>C5BJK9_TERTT</name>
<proteinExistence type="predicted"/>
<dbReference type="HOGENOM" id="CLU_328984_0_0_6"/>
<dbReference type="STRING" id="377629.TERTU_2233"/>
<protein>
    <submittedName>
        <fullName evidence="2">Uncharacterized protein</fullName>
    </submittedName>
</protein>
<dbReference type="AlphaFoldDB" id="C5BJK9"/>
<reference evidence="2 3" key="1">
    <citation type="journal article" date="2009" name="PLoS ONE">
        <title>The complete genome of Teredinibacter turnerae T7901: an intracellular endosymbiont of marine wood-boring bivalves (shipworms).</title>
        <authorList>
            <person name="Yang J.C."/>
            <person name="Madupu R."/>
            <person name="Durkin A.S."/>
            <person name="Ekborg N.A."/>
            <person name="Pedamallu C.S."/>
            <person name="Hostetler J.B."/>
            <person name="Radune D."/>
            <person name="Toms B.S."/>
            <person name="Henrissat B."/>
            <person name="Coutinho P.M."/>
            <person name="Schwarz S."/>
            <person name="Field L."/>
            <person name="Trindade-Silva A.E."/>
            <person name="Soares C.A.G."/>
            <person name="Elshahawi S."/>
            <person name="Hanora A."/>
            <person name="Schmidt E.W."/>
            <person name="Haygood M.G."/>
            <person name="Posfai J."/>
            <person name="Benner J."/>
            <person name="Madinger C."/>
            <person name="Nove J."/>
            <person name="Anton B."/>
            <person name="Chaudhary K."/>
            <person name="Foster J."/>
            <person name="Holman A."/>
            <person name="Kumar S."/>
            <person name="Lessard P.A."/>
            <person name="Luyten Y.A."/>
            <person name="Slatko B."/>
            <person name="Wood N."/>
            <person name="Wu B."/>
            <person name="Teplitski M."/>
            <person name="Mougous J.D."/>
            <person name="Ward N."/>
            <person name="Eisen J.A."/>
            <person name="Badger J.H."/>
            <person name="Distel D.L."/>
        </authorList>
    </citation>
    <scope>NUCLEOTIDE SEQUENCE [LARGE SCALE GENOMIC DNA]</scope>
    <source>
        <strain evidence="3">ATCC 39867 / T7901</strain>
    </source>
</reference>
<accession>C5BJK9</accession>
<dbReference type="Proteomes" id="UP000009080">
    <property type="component" value="Chromosome"/>
</dbReference>
<evidence type="ECO:0000313" key="2">
    <source>
        <dbReference type="EMBL" id="ACR13842.1"/>
    </source>
</evidence>
<gene>
    <name evidence="2" type="ordered locus">TERTU_2233</name>
</gene>
<keyword evidence="1" id="KW-0812">Transmembrane</keyword>
<feature type="transmembrane region" description="Helical" evidence="1">
    <location>
        <begin position="813"/>
        <end position="833"/>
    </location>
</feature>
<keyword evidence="1" id="KW-0472">Membrane</keyword>
<organism evidence="2 3">
    <name type="scientific">Teredinibacter turnerae (strain ATCC 39867 / T7901)</name>
    <dbReference type="NCBI Taxonomy" id="377629"/>
    <lineage>
        <taxon>Bacteria</taxon>
        <taxon>Pseudomonadati</taxon>
        <taxon>Pseudomonadota</taxon>
        <taxon>Gammaproteobacteria</taxon>
        <taxon>Cellvibrionales</taxon>
        <taxon>Cellvibrionaceae</taxon>
        <taxon>Teredinibacter</taxon>
    </lineage>
</organism>
<keyword evidence="1" id="KW-1133">Transmembrane helix</keyword>
<feature type="transmembrane region" description="Helical" evidence="1">
    <location>
        <begin position="839"/>
        <end position="860"/>
    </location>
</feature>
<keyword evidence="3" id="KW-1185">Reference proteome</keyword>
<dbReference type="eggNOG" id="ENOG5030T32">
    <property type="taxonomic scope" value="Bacteria"/>
</dbReference>
<feature type="transmembrane region" description="Helical" evidence="1">
    <location>
        <begin position="783"/>
        <end position="801"/>
    </location>
</feature>
<dbReference type="EMBL" id="CP001614">
    <property type="protein sequence ID" value="ACR13842.1"/>
    <property type="molecule type" value="Genomic_DNA"/>
</dbReference>
<evidence type="ECO:0000313" key="3">
    <source>
        <dbReference type="Proteomes" id="UP000009080"/>
    </source>
</evidence>
<evidence type="ECO:0000256" key="1">
    <source>
        <dbReference type="SAM" id="Phobius"/>
    </source>
</evidence>
<dbReference type="KEGG" id="ttu:TERTU_2233"/>
<sequence>MTRSLLNTRRFGLLSFVFLGLSTVYFTANVSAAVPVSAVSLNAGTSAGSSVATPAEQGTQKAMQKEISPIQPIMLLPRDVTMLKLNKAVREIAVSTAQNPSVNQFVTLDSALAYLSAELEKIDGFSPEILDSVTLKIRSFITQQHYLAVSPQTISELGQQNLSLAAQALLPAVGQPVPAQYFSQQLRRNLEQASVQKEDTDRALSIAVRTPQESLRYAVVNDAAAFDAVFPSVDASVSDCLSNLASTAYPSVNGLRLAVANLLYQMREVGLAAVQNNNTAANDGTDTPGIEIECPLSDDIVKPFQEGDLAVDNSDSGSEDGSGNYACTVLTESEIGPDLLLANSPESCAICRTKTCHSGTDYVSQVQNAVLSMAVKPFLRSELSKIELSTLPGCSECALPLKGTTIGFYPYWLASEAYQQIGFPLINPGYINFGVFSRVAYFALPLGADNRVSDQLHWASSRLFVNYLRELQRFNVQRDIVLVAQNWKSWRGTDDIRSYAESHYKTLQVIQEQAAHWGGINGVIVYFNDYGRGDDANAILTYMSRLYDVIQQDDSLVKLELRLLLDIQGLENQKTHVGASVELSQSYFAKLSELFMVASRDELLKSTASELEKGHEPIAKDLIDQTVAGSQTPKVKNILVFLNEPSSEQKKRLRMQLENEFKGEARVEAQQKIIPVLGRLTLGEESAEPHRQFVDDLAYLKYNFGGIGLWNLPLTPQTDKGKADIENPVMSIFDFTLKLGYGNTEVGYVDTENMGWLAAAMHYPAAADVFSICAYACPNRITVLWMLVVLFVSNLIFYALYNTHCPTRKIMKAHPVTFLLLRWSPVLLALLVLGCNPLFYPYATPLLAVGALSMLAFSGYRSYLKMADKLERA</sequence>
<dbReference type="OrthoDB" id="8540209at2"/>